<evidence type="ECO:0000256" key="1">
    <source>
        <dbReference type="ARBA" id="ARBA00008060"/>
    </source>
</evidence>
<dbReference type="Pfam" id="PF07061">
    <property type="entry name" value="Swi5"/>
    <property type="match status" value="1"/>
</dbReference>
<sequence length="56" mass="6558">LFYRGYSLEELDRHISLLHEYNEIKDAGQMLLGKLAVIRGVTTKQLYPEYDLELSD</sequence>
<gene>
    <name evidence="7" type="primary">Swi5_1</name>
    <name evidence="7" type="ORF">SPIPAS_R01698</name>
</gene>
<evidence type="ECO:0000313" key="8">
    <source>
        <dbReference type="Proteomes" id="UP000618746"/>
    </source>
</evidence>
<comment type="caution">
    <text evidence="7">The sequence shown here is derived from an EMBL/GenBank/DDBJ whole genome shotgun (WGS) entry which is preliminary data.</text>
</comment>
<evidence type="ECO:0000256" key="4">
    <source>
        <dbReference type="ARBA" id="ARBA00023204"/>
    </source>
</evidence>
<evidence type="ECO:0000256" key="3">
    <source>
        <dbReference type="ARBA" id="ARBA00022763"/>
    </source>
</evidence>
<name>A0A852K1Q5_SPIPA</name>
<dbReference type="AlphaFoldDB" id="A0A852K1Q5"/>
<dbReference type="Gene3D" id="1.20.5.170">
    <property type="match status" value="1"/>
</dbReference>
<dbReference type="GO" id="GO:0000724">
    <property type="term" value="P:double-strand break repair via homologous recombination"/>
    <property type="evidence" value="ECO:0007669"/>
    <property type="project" value="TreeGrafter"/>
</dbReference>
<protein>
    <recommendedName>
        <fullName evidence="2">DNA repair protein SWI5 homolog</fullName>
    </recommendedName>
    <alternativeName>
        <fullName evidence="6">Protein SAE3 homolog</fullName>
    </alternativeName>
</protein>
<comment type="function">
    <text evidence="5">Component of the swi5-sfr1 complex, a complex required for double-strand break repair via homologous recombination.</text>
</comment>
<evidence type="ECO:0000256" key="6">
    <source>
        <dbReference type="ARBA" id="ARBA00030081"/>
    </source>
</evidence>
<accession>A0A852K1Q5</accession>
<evidence type="ECO:0000313" key="7">
    <source>
        <dbReference type="EMBL" id="NXX71248.1"/>
    </source>
</evidence>
<dbReference type="Proteomes" id="UP000618746">
    <property type="component" value="Unassembled WGS sequence"/>
</dbReference>
<feature type="non-terminal residue" evidence="7">
    <location>
        <position position="1"/>
    </location>
</feature>
<dbReference type="PANTHER" id="PTHR28529:SF2">
    <property type="entry name" value="DNA REPAIR PROTEIN SWI5 HOMOLOG"/>
    <property type="match status" value="1"/>
</dbReference>
<proteinExistence type="inferred from homology"/>
<dbReference type="GO" id="GO:0032798">
    <property type="term" value="C:Swi5-Sfr1 complex"/>
    <property type="evidence" value="ECO:0007669"/>
    <property type="project" value="TreeGrafter"/>
</dbReference>
<evidence type="ECO:0000256" key="2">
    <source>
        <dbReference type="ARBA" id="ARBA00019825"/>
    </source>
</evidence>
<evidence type="ECO:0000256" key="5">
    <source>
        <dbReference type="ARBA" id="ARBA00025380"/>
    </source>
</evidence>
<organism evidence="7 8">
    <name type="scientific">Spizella passerina</name>
    <name type="common">Chipping sparrow</name>
    <dbReference type="NCBI Taxonomy" id="40210"/>
    <lineage>
        <taxon>Eukaryota</taxon>
        <taxon>Metazoa</taxon>
        <taxon>Chordata</taxon>
        <taxon>Craniata</taxon>
        <taxon>Vertebrata</taxon>
        <taxon>Euteleostomi</taxon>
        <taxon>Archelosauria</taxon>
        <taxon>Archosauria</taxon>
        <taxon>Dinosauria</taxon>
        <taxon>Saurischia</taxon>
        <taxon>Theropoda</taxon>
        <taxon>Coelurosauria</taxon>
        <taxon>Aves</taxon>
        <taxon>Neognathae</taxon>
        <taxon>Neoaves</taxon>
        <taxon>Telluraves</taxon>
        <taxon>Australaves</taxon>
        <taxon>Passeriformes</taxon>
        <taxon>Passerellidae</taxon>
        <taxon>Spizella</taxon>
    </lineage>
</organism>
<dbReference type="PANTHER" id="PTHR28529">
    <property type="entry name" value="DNA REPAIR PROTEIN SWI5 HOMOLOG"/>
    <property type="match status" value="1"/>
</dbReference>
<keyword evidence="4" id="KW-0234">DNA repair</keyword>
<dbReference type="GO" id="GO:0034974">
    <property type="term" value="C:Swi5-Swi2 complex"/>
    <property type="evidence" value="ECO:0007669"/>
    <property type="project" value="TreeGrafter"/>
</dbReference>
<keyword evidence="8" id="KW-1185">Reference proteome</keyword>
<dbReference type="InterPro" id="IPR010760">
    <property type="entry name" value="DNA-repair_Swi5"/>
</dbReference>
<feature type="non-terminal residue" evidence="7">
    <location>
        <position position="56"/>
    </location>
</feature>
<comment type="similarity">
    <text evidence="1">Belongs to the SWI5/SAE3 family.</text>
</comment>
<keyword evidence="3" id="KW-0227">DNA damage</keyword>
<reference evidence="7" key="1">
    <citation type="submission" date="2020-02" db="EMBL/GenBank/DDBJ databases">
        <title>Bird 10,000 Genomes (B10K) Project - Family phase.</title>
        <authorList>
            <person name="Zhang G."/>
        </authorList>
    </citation>
    <scope>NUCLEOTIDE SEQUENCE</scope>
    <source>
        <strain evidence="7">B10K-DU-023-52</strain>
        <tissue evidence="7">Mixed tissue sample</tissue>
    </source>
</reference>
<dbReference type="OrthoDB" id="255837at2759"/>
<dbReference type="EMBL" id="WBNQ01082649">
    <property type="protein sequence ID" value="NXX71248.1"/>
    <property type="molecule type" value="Genomic_DNA"/>
</dbReference>